<dbReference type="InterPro" id="IPR050057">
    <property type="entry name" value="Prokaryotic/Mito_RF"/>
</dbReference>
<dbReference type="InterPro" id="IPR004373">
    <property type="entry name" value="RF-1"/>
</dbReference>
<evidence type="ECO:0000256" key="8">
    <source>
        <dbReference type="NCBIfam" id="TIGR00019"/>
    </source>
</evidence>
<dbReference type="HAMAP" id="MF_00093">
    <property type="entry name" value="Rel_fac_1"/>
    <property type="match status" value="1"/>
</dbReference>
<evidence type="ECO:0000256" key="4">
    <source>
        <dbReference type="ARBA" id="ARBA00022481"/>
    </source>
</evidence>
<sequence length="360" mass="40444">MTSKSFIDDLDDLVAKKENLESKVAIGIKDPDFVKNMQDLAELTPIVEKIQEYKQTKSQITELSQMLDQESDKELANLIEDEIEELKSKILNIEEEIKKYLVPKDEDEAKNAIIEIRAGTGGDEAAIFAGDLMVMYQRYAEKKGWKLEIMNCQTAEKGGCKEAVLLIKGSGAFYNLQFESGVHRVQRVPKTEANGRVHTSAATVAVLPEVEEIDIDFDDKDIKIETCRASGAGGQHVNTTDSAVRAIHIPTGIVVTQQDERSQHQNKQKALKILRARVYSHEKQKRDTARSDDRKQQVGSGDRSEKVRTYNFPQNRITDHRINLTVYNLDNVMAQGTLNPIIEALIADYEAAKLKGVNQN</sequence>
<dbReference type="FunFam" id="3.30.70.1660:FF:000002">
    <property type="entry name" value="Peptide chain release factor 1"/>
    <property type="match status" value="1"/>
</dbReference>
<comment type="similarity">
    <text evidence="3 7">Belongs to the prokaryotic/mitochondrial release factor family.</text>
</comment>
<organism evidence="12 13">
    <name type="scientific">Candidatus Phycorickettsia trachydisci</name>
    <dbReference type="NCBI Taxonomy" id="2115978"/>
    <lineage>
        <taxon>Bacteria</taxon>
        <taxon>Pseudomonadati</taxon>
        <taxon>Pseudomonadota</taxon>
        <taxon>Alphaproteobacteria</taxon>
        <taxon>Rickettsiales</taxon>
        <taxon>Rickettsiaceae</taxon>
        <taxon>Candidatus Phycorickettsia</taxon>
    </lineage>
</organism>
<dbReference type="SUPFAM" id="SSF75620">
    <property type="entry name" value="Release factor"/>
    <property type="match status" value="1"/>
</dbReference>
<dbReference type="FunFam" id="3.30.160.20:FF:000004">
    <property type="entry name" value="Peptide chain release factor 1"/>
    <property type="match status" value="1"/>
</dbReference>
<evidence type="ECO:0000256" key="10">
    <source>
        <dbReference type="SAM" id="MobiDB-lite"/>
    </source>
</evidence>
<dbReference type="OrthoDB" id="9806673at2"/>
<reference evidence="12 13" key="1">
    <citation type="submission" date="2018-03" db="EMBL/GenBank/DDBJ databases">
        <title>A gene transfer event suggests a long-term partnership between eustigmatophyte algae and a novel lineage of endosymbiotic bacteria.</title>
        <authorList>
            <person name="Yurchenko T."/>
            <person name="Sevcikova T."/>
            <person name="Pribyl P."/>
            <person name="El Karkouri K."/>
            <person name="Klimes V."/>
            <person name="Amaral R."/>
            <person name="Zbrankova V."/>
            <person name="Kim E."/>
            <person name="Raoult D."/>
            <person name="Santos L.M.A."/>
            <person name="Elias M."/>
        </authorList>
    </citation>
    <scope>NUCLEOTIDE SEQUENCE [LARGE SCALE GENOMIC DNA]</scope>
    <source>
        <strain evidence="12">CCALA 838</strain>
    </source>
</reference>
<dbReference type="Gene3D" id="6.10.140.1950">
    <property type="match status" value="1"/>
</dbReference>
<feature type="region of interest" description="Disordered" evidence="10">
    <location>
        <begin position="280"/>
        <end position="312"/>
    </location>
</feature>
<dbReference type="Pfam" id="PF03462">
    <property type="entry name" value="PCRF"/>
    <property type="match status" value="1"/>
</dbReference>
<dbReference type="AlphaFoldDB" id="A0A2P1P863"/>
<dbReference type="NCBIfam" id="TIGR00019">
    <property type="entry name" value="prfA"/>
    <property type="match status" value="1"/>
</dbReference>
<comment type="subcellular location">
    <subcellularLocation>
        <location evidence="2 7">Cytoplasm</location>
    </subcellularLocation>
</comment>
<dbReference type="Gene3D" id="3.30.160.20">
    <property type="match status" value="1"/>
</dbReference>
<dbReference type="Proteomes" id="UP000241762">
    <property type="component" value="Chromosome"/>
</dbReference>
<gene>
    <name evidence="7" type="primary">prfA</name>
    <name evidence="12" type="ORF">phytr_5220</name>
</gene>
<dbReference type="Pfam" id="PF00472">
    <property type="entry name" value="RF-1"/>
    <property type="match status" value="1"/>
</dbReference>
<dbReference type="GO" id="GO:0016149">
    <property type="term" value="F:translation release factor activity, codon specific"/>
    <property type="evidence" value="ECO:0007669"/>
    <property type="project" value="UniProtKB-UniRule"/>
</dbReference>
<accession>A0A2P1P863</accession>
<evidence type="ECO:0000256" key="9">
    <source>
        <dbReference type="SAM" id="Coils"/>
    </source>
</evidence>
<dbReference type="NCBIfam" id="NF001859">
    <property type="entry name" value="PRK00591.1"/>
    <property type="match status" value="1"/>
</dbReference>
<evidence type="ECO:0000259" key="11">
    <source>
        <dbReference type="PROSITE" id="PS00745"/>
    </source>
</evidence>
<dbReference type="KEGG" id="ptc:phytr_5220"/>
<evidence type="ECO:0000256" key="2">
    <source>
        <dbReference type="ARBA" id="ARBA00004496"/>
    </source>
</evidence>
<dbReference type="InterPro" id="IPR005139">
    <property type="entry name" value="PCRF"/>
</dbReference>
<evidence type="ECO:0000256" key="3">
    <source>
        <dbReference type="ARBA" id="ARBA00010835"/>
    </source>
</evidence>
<proteinExistence type="inferred from homology"/>
<dbReference type="InterPro" id="IPR000352">
    <property type="entry name" value="Pep_chain_release_fac_I"/>
</dbReference>
<keyword evidence="5 7" id="KW-0963">Cytoplasm</keyword>
<dbReference type="SMART" id="SM00937">
    <property type="entry name" value="PCRF"/>
    <property type="match status" value="1"/>
</dbReference>
<protein>
    <recommendedName>
        <fullName evidence="7 8">Peptide chain release factor 1</fullName>
        <shortName evidence="7">RF-1</shortName>
    </recommendedName>
</protein>
<dbReference type="PROSITE" id="PS00745">
    <property type="entry name" value="RF_PROK_I"/>
    <property type="match status" value="1"/>
</dbReference>
<dbReference type="GO" id="GO:0005829">
    <property type="term" value="C:cytosol"/>
    <property type="evidence" value="ECO:0007669"/>
    <property type="project" value="UniProtKB-ARBA"/>
</dbReference>
<feature type="compositionally biased region" description="Basic and acidic residues" evidence="10">
    <location>
        <begin position="280"/>
        <end position="308"/>
    </location>
</feature>
<dbReference type="FunFam" id="3.30.70.1660:FF:000004">
    <property type="entry name" value="Peptide chain release factor 1"/>
    <property type="match status" value="1"/>
</dbReference>
<evidence type="ECO:0000256" key="1">
    <source>
        <dbReference type="ARBA" id="ARBA00002986"/>
    </source>
</evidence>
<feature type="domain" description="Prokaryotic-type class I peptide chain release factors" evidence="11">
    <location>
        <begin position="228"/>
        <end position="244"/>
    </location>
</feature>
<dbReference type="InterPro" id="IPR045853">
    <property type="entry name" value="Pep_chain_release_fac_I_sf"/>
</dbReference>
<evidence type="ECO:0000256" key="5">
    <source>
        <dbReference type="ARBA" id="ARBA00022490"/>
    </source>
</evidence>
<evidence type="ECO:0000256" key="6">
    <source>
        <dbReference type="ARBA" id="ARBA00022917"/>
    </source>
</evidence>
<dbReference type="PANTHER" id="PTHR43804:SF7">
    <property type="entry name" value="LD18447P"/>
    <property type="match status" value="1"/>
</dbReference>
<evidence type="ECO:0000313" key="13">
    <source>
        <dbReference type="Proteomes" id="UP000241762"/>
    </source>
</evidence>
<name>A0A2P1P863_9RICK</name>
<feature type="modified residue" description="N5-methylglutamine" evidence="7">
    <location>
        <position position="235"/>
    </location>
</feature>
<keyword evidence="13" id="KW-1185">Reference proteome</keyword>
<keyword evidence="6 7" id="KW-0648">Protein biosynthesis</keyword>
<comment type="PTM">
    <text evidence="7">Methylated by PrmC. Methylation increases the termination efficiency of RF1.</text>
</comment>
<dbReference type="RefSeq" id="WP_106874330.1">
    <property type="nucleotide sequence ID" value="NZ_CP027845.1"/>
</dbReference>
<keyword evidence="4 7" id="KW-0488">Methylation</keyword>
<keyword evidence="9" id="KW-0175">Coiled coil</keyword>
<dbReference type="EMBL" id="CP027845">
    <property type="protein sequence ID" value="AVP87468.1"/>
    <property type="molecule type" value="Genomic_DNA"/>
</dbReference>
<evidence type="ECO:0000256" key="7">
    <source>
        <dbReference type="HAMAP-Rule" id="MF_00093"/>
    </source>
</evidence>
<feature type="coiled-coil region" evidence="9">
    <location>
        <begin position="53"/>
        <end position="96"/>
    </location>
</feature>
<evidence type="ECO:0000313" key="12">
    <source>
        <dbReference type="EMBL" id="AVP87468.1"/>
    </source>
</evidence>
<comment type="function">
    <text evidence="1 7">Peptide chain release factor 1 directs the termination of translation in response to the peptide chain termination codons UAG and UAA.</text>
</comment>
<dbReference type="PANTHER" id="PTHR43804">
    <property type="entry name" value="LD18447P"/>
    <property type="match status" value="1"/>
</dbReference>
<dbReference type="Gene3D" id="3.30.70.1660">
    <property type="match status" value="2"/>
</dbReference>